<dbReference type="AlphaFoldDB" id="A0A0F3IPK5"/>
<keyword evidence="4" id="KW-0378">Hydrolase</keyword>
<evidence type="ECO:0000256" key="5">
    <source>
        <dbReference type="ARBA" id="ARBA00022842"/>
    </source>
</evidence>
<name>A0A0F3IPK5_9PROT</name>
<evidence type="ECO:0000256" key="6">
    <source>
        <dbReference type="ARBA" id="ARBA00023211"/>
    </source>
</evidence>
<dbReference type="EMBL" id="LAJY01000502">
    <property type="protein sequence ID" value="KJV08646.1"/>
    <property type="molecule type" value="Genomic_DNA"/>
</dbReference>
<dbReference type="OrthoDB" id="9802805at2"/>
<dbReference type="PATRIC" id="fig|552518.3.peg.3239"/>
<dbReference type="GO" id="GO:0010945">
    <property type="term" value="F:coenzyme A diphosphatase activity"/>
    <property type="evidence" value="ECO:0007669"/>
    <property type="project" value="InterPro"/>
</dbReference>
<organism evidence="8 9">
    <name type="scientific">Elstera litoralis</name>
    <dbReference type="NCBI Taxonomy" id="552518"/>
    <lineage>
        <taxon>Bacteria</taxon>
        <taxon>Pseudomonadati</taxon>
        <taxon>Pseudomonadota</taxon>
        <taxon>Alphaproteobacteria</taxon>
        <taxon>Rhodospirillales</taxon>
        <taxon>Rhodospirillaceae</taxon>
        <taxon>Elstera</taxon>
    </lineage>
</organism>
<evidence type="ECO:0000313" key="8">
    <source>
        <dbReference type="EMBL" id="KJV08646.1"/>
    </source>
</evidence>
<reference evidence="8 9" key="1">
    <citation type="submission" date="2015-03" db="EMBL/GenBank/DDBJ databases">
        <title>Draft genome sequence of Elstera litoralis.</title>
        <authorList>
            <person name="Rahalkar M.C."/>
            <person name="Dhakephalkar P.K."/>
            <person name="Pore S.D."/>
            <person name="Arora P."/>
            <person name="Kapse N.G."/>
            <person name="Pandit P.S."/>
        </authorList>
    </citation>
    <scope>NUCLEOTIDE SEQUENCE [LARGE SCALE GENOMIC DNA]</scope>
    <source>
        <strain evidence="8 9">Dia-1</strain>
    </source>
</reference>
<protein>
    <recommendedName>
        <fullName evidence="7">Nudix hydrolase domain-containing protein</fullName>
    </recommendedName>
</protein>
<accession>A0A0F3IPK5</accession>
<evidence type="ECO:0000259" key="7">
    <source>
        <dbReference type="PROSITE" id="PS51462"/>
    </source>
</evidence>
<dbReference type="PANTHER" id="PTHR12992">
    <property type="entry name" value="NUDIX HYDROLASE"/>
    <property type="match status" value="1"/>
</dbReference>
<dbReference type="InterPro" id="IPR015797">
    <property type="entry name" value="NUDIX_hydrolase-like_dom_sf"/>
</dbReference>
<dbReference type="Pfam" id="PF00293">
    <property type="entry name" value="NUDIX"/>
    <property type="match status" value="1"/>
</dbReference>
<dbReference type="InterPro" id="IPR045121">
    <property type="entry name" value="CoAse"/>
</dbReference>
<dbReference type="InterPro" id="IPR000086">
    <property type="entry name" value="NUDIX_hydrolase_dom"/>
</dbReference>
<proteinExistence type="predicted"/>
<dbReference type="PANTHER" id="PTHR12992:SF11">
    <property type="entry name" value="MITOCHONDRIAL COENZYME A DIPHOSPHATASE NUDT8"/>
    <property type="match status" value="1"/>
</dbReference>
<sequence length="216" mass="23613">MRVGSVNVQDVEQAISEAEIRARLQAHRSLGEHGDHALSGLPPLVLPDAPTPPRPAAVLVPILTHASGSTVLLTRRTDHLHDHAGQISFPGGRIEADDESPEAAALREAQEEVGLDPAAVDLLGRLDLYRTVTGYAVTPIVGLVSPTARFTPDPFEVADIFEVPLGFILDPRNHQKHFRDTPFGRRYFYVLPYRDRYIWGATAGMLVNFSRVLSGA</sequence>
<comment type="caution">
    <text evidence="8">The sequence shown here is derived from an EMBL/GenBank/DDBJ whole genome shotgun (WGS) entry which is preliminary data.</text>
</comment>
<comment type="cofactor">
    <cofactor evidence="1">
        <name>Mn(2+)</name>
        <dbReference type="ChEBI" id="CHEBI:29035"/>
    </cofactor>
</comment>
<keyword evidence="9" id="KW-1185">Reference proteome</keyword>
<dbReference type="SUPFAM" id="SSF55811">
    <property type="entry name" value="Nudix"/>
    <property type="match status" value="1"/>
</dbReference>
<evidence type="ECO:0000256" key="3">
    <source>
        <dbReference type="ARBA" id="ARBA00022723"/>
    </source>
</evidence>
<dbReference type="NCBIfam" id="NF007980">
    <property type="entry name" value="PRK10707.1"/>
    <property type="match status" value="1"/>
</dbReference>
<evidence type="ECO:0000313" key="9">
    <source>
        <dbReference type="Proteomes" id="UP000033774"/>
    </source>
</evidence>
<evidence type="ECO:0000256" key="1">
    <source>
        <dbReference type="ARBA" id="ARBA00001936"/>
    </source>
</evidence>
<dbReference type="GO" id="GO:0046872">
    <property type="term" value="F:metal ion binding"/>
    <property type="evidence" value="ECO:0007669"/>
    <property type="project" value="UniProtKB-KW"/>
</dbReference>
<keyword evidence="6" id="KW-0464">Manganese</keyword>
<dbReference type="CDD" id="cd03426">
    <property type="entry name" value="NUDIX_CoAse_Nudt7"/>
    <property type="match status" value="1"/>
</dbReference>
<dbReference type="Proteomes" id="UP000033774">
    <property type="component" value="Unassembled WGS sequence"/>
</dbReference>
<keyword evidence="3" id="KW-0479">Metal-binding</keyword>
<dbReference type="Gene3D" id="3.90.79.10">
    <property type="entry name" value="Nucleoside Triphosphate Pyrophosphohydrolase"/>
    <property type="match status" value="1"/>
</dbReference>
<comment type="cofactor">
    <cofactor evidence="2">
        <name>Mg(2+)</name>
        <dbReference type="ChEBI" id="CHEBI:18420"/>
    </cofactor>
</comment>
<evidence type="ECO:0000256" key="4">
    <source>
        <dbReference type="ARBA" id="ARBA00022801"/>
    </source>
</evidence>
<evidence type="ECO:0000256" key="2">
    <source>
        <dbReference type="ARBA" id="ARBA00001946"/>
    </source>
</evidence>
<gene>
    <name evidence="8" type="ORF">VZ95_16445</name>
</gene>
<keyword evidence="5" id="KW-0460">Magnesium</keyword>
<feature type="domain" description="Nudix hydrolase" evidence="7">
    <location>
        <begin position="53"/>
        <end position="186"/>
    </location>
</feature>
<dbReference type="PROSITE" id="PS51462">
    <property type="entry name" value="NUDIX"/>
    <property type="match status" value="1"/>
</dbReference>